<evidence type="ECO:0000313" key="2">
    <source>
        <dbReference type="EMBL" id="CAB1127611.1"/>
    </source>
</evidence>
<protein>
    <recommendedName>
        <fullName evidence="1">PucR C-terminal helix-turn-helix domain-containing protein</fullName>
    </recommendedName>
</protein>
<dbReference type="Proteomes" id="UP000503399">
    <property type="component" value="Chromosome"/>
</dbReference>
<sequence length="206" mass="21613">MATPDVHTLAAVIHDPGPDALPSLGTALAALADCRIGVGLSPAVEDAAGLAAARHQAAYAARLAAHPALPVPVLPADAAPGLAPVGLLQGDPARAAEAARRLAPLTASDTRHGTRLLDTLKAYLLHDRRLDETSRALYIHPGTLKYCLRLIRRLTGWDPATTLGLFDMLFSLFLSEDPDLVLRACYGGRADPAGAVFSGIFLPHRT</sequence>
<keyword evidence="3" id="KW-1185">Reference proteome</keyword>
<accession>A0A6F8ZCF7</accession>
<dbReference type="Pfam" id="PF13556">
    <property type="entry name" value="HTH_30"/>
    <property type="match status" value="1"/>
</dbReference>
<dbReference type="InterPro" id="IPR025736">
    <property type="entry name" value="PucR_C-HTH_dom"/>
</dbReference>
<gene>
    <name evidence="2" type="ORF">R50_0105</name>
</gene>
<dbReference type="KEGG" id="hfv:R50_0105"/>
<dbReference type="PANTHER" id="PTHR33744">
    <property type="entry name" value="CARBOHYDRATE DIACID REGULATOR"/>
    <property type="match status" value="1"/>
</dbReference>
<dbReference type="Gene3D" id="1.10.10.2840">
    <property type="entry name" value="PucR C-terminal helix-turn-helix domain"/>
    <property type="match status" value="1"/>
</dbReference>
<organism evidence="2 3">
    <name type="scientific">Candidatus Hydrogenisulfobacillus filiaventi</name>
    <dbReference type="NCBI Taxonomy" id="2707344"/>
    <lineage>
        <taxon>Bacteria</taxon>
        <taxon>Bacillati</taxon>
        <taxon>Bacillota</taxon>
        <taxon>Clostridia</taxon>
        <taxon>Eubacteriales</taxon>
        <taxon>Clostridiales Family XVII. Incertae Sedis</taxon>
        <taxon>Candidatus Hydrogenisulfobacillus</taxon>
    </lineage>
</organism>
<feature type="domain" description="PucR C-terminal helix-turn-helix" evidence="1">
    <location>
        <begin position="116"/>
        <end position="168"/>
    </location>
</feature>
<dbReference type="AlphaFoldDB" id="A0A6F8ZCF7"/>
<dbReference type="EMBL" id="LR778114">
    <property type="protein sequence ID" value="CAB1127611.1"/>
    <property type="molecule type" value="Genomic_DNA"/>
</dbReference>
<name>A0A6F8ZCF7_9FIRM</name>
<dbReference type="PANTHER" id="PTHR33744:SF7">
    <property type="entry name" value="PUCR FAMILY TRANSCRIPTIONAL REGULATOR"/>
    <property type="match status" value="1"/>
</dbReference>
<reference evidence="2 3" key="1">
    <citation type="submission" date="2020-02" db="EMBL/GenBank/DDBJ databases">
        <authorList>
            <person name="Hogendoorn C."/>
        </authorList>
    </citation>
    <scope>NUCLEOTIDE SEQUENCE [LARGE SCALE GENOMIC DNA]</scope>
    <source>
        <strain evidence="2">R501</strain>
    </source>
</reference>
<evidence type="ECO:0000313" key="3">
    <source>
        <dbReference type="Proteomes" id="UP000503399"/>
    </source>
</evidence>
<dbReference type="InterPro" id="IPR042070">
    <property type="entry name" value="PucR_C-HTH_sf"/>
</dbReference>
<proteinExistence type="predicted"/>
<evidence type="ECO:0000259" key="1">
    <source>
        <dbReference type="Pfam" id="PF13556"/>
    </source>
</evidence>
<dbReference type="InterPro" id="IPR051448">
    <property type="entry name" value="CdaR-like_regulators"/>
</dbReference>